<sequence length="85" mass="8637">MGLSTVPNQSIVDGKATSKADTVDSPGFGPQYPEDSDGPTPRVAVSAGSADSHPTAAGGVLVFQPFRPQQRFAAAPSWPDGGLGR</sequence>
<name>A0A895XN67_9ACTN</name>
<feature type="region of interest" description="Disordered" evidence="1">
    <location>
        <begin position="1"/>
        <end position="60"/>
    </location>
</feature>
<protein>
    <submittedName>
        <fullName evidence="2">Uncharacterized protein</fullName>
    </submittedName>
</protein>
<organism evidence="2 3">
    <name type="scientific">Natronoglycomyces albus</name>
    <dbReference type="NCBI Taxonomy" id="2811108"/>
    <lineage>
        <taxon>Bacteria</taxon>
        <taxon>Bacillati</taxon>
        <taxon>Actinomycetota</taxon>
        <taxon>Actinomycetes</taxon>
        <taxon>Glycomycetales</taxon>
        <taxon>Glycomycetaceae</taxon>
        <taxon>Natronoglycomyces</taxon>
    </lineage>
</organism>
<keyword evidence="3" id="KW-1185">Reference proteome</keyword>
<gene>
    <name evidence="2" type="ORF">JQS30_06605</name>
</gene>
<evidence type="ECO:0000313" key="2">
    <source>
        <dbReference type="EMBL" id="QSB06567.1"/>
    </source>
</evidence>
<evidence type="ECO:0000256" key="1">
    <source>
        <dbReference type="SAM" id="MobiDB-lite"/>
    </source>
</evidence>
<proteinExistence type="predicted"/>
<accession>A0A895XN67</accession>
<evidence type="ECO:0000313" key="3">
    <source>
        <dbReference type="Proteomes" id="UP000662939"/>
    </source>
</evidence>
<dbReference type="RefSeq" id="WP_213172579.1">
    <property type="nucleotide sequence ID" value="NZ_CP070496.1"/>
</dbReference>
<dbReference type="EMBL" id="CP070496">
    <property type="protein sequence ID" value="QSB06567.1"/>
    <property type="molecule type" value="Genomic_DNA"/>
</dbReference>
<feature type="compositionally biased region" description="Polar residues" evidence="1">
    <location>
        <begin position="1"/>
        <end position="11"/>
    </location>
</feature>
<dbReference type="Proteomes" id="UP000662939">
    <property type="component" value="Chromosome"/>
</dbReference>
<dbReference type="AlphaFoldDB" id="A0A895XN67"/>
<dbReference type="KEGG" id="nav:JQS30_06605"/>
<reference evidence="2" key="1">
    <citation type="submission" date="2021-02" db="EMBL/GenBank/DDBJ databases">
        <title>Natronoglycomyces albus gen. nov., sp. nov, a haloalkaliphilic actinobacterium from a soda solonchak soil.</title>
        <authorList>
            <person name="Sorokin D.Y."/>
            <person name="Khijniak T.V."/>
            <person name="Zakharycheva A.P."/>
            <person name="Boueva O.V."/>
            <person name="Ariskina E.V."/>
            <person name="Hahnke R.L."/>
            <person name="Bunk B."/>
            <person name="Sproer C."/>
            <person name="Schumann P."/>
            <person name="Evtushenko L.I."/>
            <person name="Kublanov I.V."/>
        </authorList>
    </citation>
    <scope>NUCLEOTIDE SEQUENCE</scope>
    <source>
        <strain evidence="2">DSM 106290</strain>
    </source>
</reference>